<dbReference type="Proteomes" id="UP000184327">
    <property type="component" value="Unassembled WGS sequence"/>
</dbReference>
<evidence type="ECO:0008006" key="3">
    <source>
        <dbReference type="Google" id="ProtNLM"/>
    </source>
</evidence>
<dbReference type="SUPFAM" id="SSF53474">
    <property type="entry name" value="alpha/beta-Hydrolases"/>
    <property type="match status" value="1"/>
</dbReference>
<protein>
    <recommendedName>
        <fullName evidence="3">Alpha/beta hydrolase family protein</fullName>
    </recommendedName>
</protein>
<dbReference type="Pfam" id="PF06821">
    <property type="entry name" value="Ser_hydrolase"/>
    <property type="match status" value="1"/>
</dbReference>
<proteinExistence type="predicted"/>
<organism evidence="1 2">
    <name type="scientific">Lampropedia hyalina DSM 16112</name>
    <dbReference type="NCBI Taxonomy" id="1122156"/>
    <lineage>
        <taxon>Bacteria</taxon>
        <taxon>Pseudomonadati</taxon>
        <taxon>Pseudomonadota</taxon>
        <taxon>Betaproteobacteria</taxon>
        <taxon>Burkholderiales</taxon>
        <taxon>Comamonadaceae</taxon>
        <taxon>Lampropedia</taxon>
    </lineage>
</organism>
<dbReference type="Gene3D" id="3.40.50.1820">
    <property type="entry name" value="alpha/beta hydrolase"/>
    <property type="match status" value="1"/>
</dbReference>
<dbReference type="AlphaFoldDB" id="A0A1M5AY90"/>
<sequence>MSELAHTHSVLLLPGWNDSDAQHWQSHWERDHGYQRVQQHDWTRPRSGDWLARLDEVVLLQAHDRPIVLVAHSLGCQLVARWAAHSRHAARVQAALLVAPPDTETLENQHLLPGWSPMPRQPLPFRSLLVASRNDPFCSFARAQALAGHWQADLVDAGEAGHINTASALGAWPQGHRMLLDWMQEHEENTTTWQPERT</sequence>
<name>A0A1M5AY90_9BURK</name>
<dbReference type="STRING" id="1122156.SAMN02745117_01776"/>
<reference evidence="1 2" key="1">
    <citation type="submission" date="2016-11" db="EMBL/GenBank/DDBJ databases">
        <authorList>
            <person name="Jaros S."/>
            <person name="Januszkiewicz K."/>
            <person name="Wedrychowicz H."/>
        </authorList>
    </citation>
    <scope>NUCLEOTIDE SEQUENCE [LARGE SCALE GENOMIC DNA]</scope>
    <source>
        <strain evidence="1 2">DSM 16112</strain>
    </source>
</reference>
<dbReference type="OrthoDB" id="9804993at2"/>
<dbReference type="GO" id="GO:0016787">
    <property type="term" value="F:hydrolase activity"/>
    <property type="evidence" value="ECO:0007669"/>
    <property type="project" value="InterPro"/>
</dbReference>
<evidence type="ECO:0000313" key="2">
    <source>
        <dbReference type="Proteomes" id="UP000184327"/>
    </source>
</evidence>
<dbReference type="InterPro" id="IPR010662">
    <property type="entry name" value="RBBP9/YdeN"/>
</dbReference>
<evidence type="ECO:0000313" key="1">
    <source>
        <dbReference type="EMBL" id="SHF35180.1"/>
    </source>
</evidence>
<gene>
    <name evidence="1" type="ORF">SAMN02745117_01776</name>
</gene>
<dbReference type="RefSeq" id="WP_073356336.1">
    <property type="nucleotide sequence ID" value="NZ_FQUZ01000019.1"/>
</dbReference>
<dbReference type="InterPro" id="IPR029058">
    <property type="entry name" value="AB_hydrolase_fold"/>
</dbReference>
<keyword evidence="2" id="KW-1185">Reference proteome</keyword>
<accession>A0A1M5AY90</accession>
<dbReference type="EMBL" id="FQUZ01000019">
    <property type="protein sequence ID" value="SHF35180.1"/>
    <property type="molecule type" value="Genomic_DNA"/>
</dbReference>